<dbReference type="GO" id="GO:0015768">
    <property type="term" value="P:maltose transport"/>
    <property type="evidence" value="ECO:0007669"/>
    <property type="project" value="TreeGrafter"/>
</dbReference>
<protein>
    <submittedName>
        <fullName evidence="4">Carbohydrate ABC transporter substrate-binding protein, CUT1 family</fullName>
    </submittedName>
</protein>
<dbReference type="OrthoDB" id="9766758at2"/>
<sequence length="438" mass="50630">MKGKKQKLAGIILIAFIIFWSIYTHFNDVESLTDVEEESYTGMIKIYDYPRLDLESGSRYSWIQGKIKAFERKNPGVYIEFTPLDWKSGPQLISESMKGADGPDIIPISYKFDDFEKLEVLDKYFSKEELDEFRDEALKATTYDDKLIGIPFAMNTYVMYLNLDLFNERGVSSPHDGNWTYEEFVETLKSLTFDFDGDGLIDHYGFVSFVEPNYYNIWGLILGDGADILDCKRENYSFYGEEAVKGIDRVLDLKYKYEVTPEFFGIIGEEECWEMFSIDKNVAVYPTGSWAVKALFDLQNNGEGFNFDVANYPSGDEKTPRVLTSSIASFGIVKDEDIKKTEMCVKFLKFLMGESNQRTLEKLGLFSVKKGIDNMYMDNFRMKKIESSLDHVVVLPKEKNWEKIDVILQEELKKAILKEKSSKEAIEDAKKRVEELTR</sequence>
<evidence type="ECO:0000313" key="4">
    <source>
        <dbReference type="EMBL" id="SHI18373.1"/>
    </source>
</evidence>
<reference evidence="4 5" key="1">
    <citation type="submission" date="2016-11" db="EMBL/GenBank/DDBJ databases">
        <authorList>
            <person name="Jaros S."/>
            <person name="Januszkiewicz K."/>
            <person name="Wedrychowicz H."/>
        </authorList>
    </citation>
    <scope>NUCLEOTIDE SEQUENCE [LARGE SCALE GENOMIC DNA]</scope>
    <source>
        <strain evidence="4 5">DSM 13106</strain>
    </source>
</reference>
<evidence type="ECO:0000256" key="3">
    <source>
        <dbReference type="ARBA" id="ARBA00022729"/>
    </source>
</evidence>
<name>A0A1M5Z376_9FIRM</name>
<comment type="similarity">
    <text evidence="1">Belongs to the bacterial solute-binding protein 1 family.</text>
</comment>
<dbReference type="AlphaFoldDB" id="A0A1M5Z376"/>
<dbReference type="Pfam" id="PF01547">
    <property type="entry name" value="SBP_bac_1"/>
    <property type="match status" value="1"/>
</dbReference>
<proteinExistence type="inferred from homology"/>
<evidence type="ECO:0000256" key="1">
    <source>
        <dbReference type="ARBA" id="ARBA00008520"/>
    </source>
</evidence>
<organism evidence="4 5">
    <name type="scientific">Sporanaerobacter acetigenes DSM 13106</name>
    <dbReference type="NCBI Taxonomy" id="1123281"/>
    <lineage>
        <taxon>Bacteria</taxon>
        <taxon>Bacillati</taxon>
        <taxon>Bacillota</taxon>
        <taxon>Tissierellia</taxon>
        <taxon>Tissierellales</taxon>
        <taxon>Sporanaerobacteraceae</taxon>
        <taxon>Sporanaerobacter</taxon>
    </lineage>
</organism>
<dbReference type="GO" id="GO:1901982">
    <property type="term" value="F:maltose binding"/>
    <property type="evidence" value="ECO:0007669"/>
    <property type="project" value="TreeGrafter"/>
</dbReference>
<dbReference type="EMBL" id="FQXR01000019">
    <property type="protein sequence ID" value="SHI18373.1"/>
    <property type="molecule type" value="Genomic_DNA"/>
</dbReference>
<dbReference type="PANTHER" id="PTHR30061:SF50">
    <property type="entry name" value="MALTOSE_MALTODEXTRIN-BINDING PERIPLASMIC PROTEIN"/>
    <property type="match status" value="1"/>
</dbReference>
<dbReference type="STRING" id="1123281.SAMN02745180_02656"/>
<keyword evidence="3" id="KW-0732">Signal</keyword>
<dbReference type="Gene3D" id="3.40.190.10">
    <property type="entry name" value="Periplasmic binding protein-like II"/>
    <property type="match status" value="1"/>
</dbReference>
<gene>
    <name evidence="4" type="ORF">SAMN02745180_02656</name>
</gene>
<keyword evidence="5" id="KW-1185">Reference proteome</keyword>
<accession>A0A1M5Z376</accession>
<evidence type="ECO:0000256" key="2">
    <source>
        <dbReference type="ARBA" id="ARBA00022448"/>
    </source>
</evidence>
<dbReference type="InterPro" id="IPR006059">
    <property type="entry name" value="SBP"/>
</dbReference>
<dbReference type="PANTHER" id="PTHR30061">
    <property type="entry name" value="MALTOSE-BINDING PERIPLASMIC PROTEIN"/>
    <property type="match status" value="1"/>
</dbReference>
<dbReference type="Proteomes" id="UP000184389">
    <property type="component" value="Unassembled WGS sequence"/>
</dbReference>
<dbReference type="GO" id="GO:0055052">
    <property type="term" value="C:ATP-binding cassette (ABC) transporter complex, substrate-binding subunit-containing"/>
    <property type="evidence" value="ECO:0007669"/>
    <property type="project" value="TreeGrafter"/>
</dbReference>
<dbReference type="RefSeq" id="WP_072745275.1">
    <property type="nucleotide sequence ID" value="NZ_FQXR01000019.1"/>
</dbReference>
<dbReference type="SUPFAM" id="SSF53850">
    <property type="entry name" value="Periplasmic binding protein-like II"/>
    <property type="match status" value="1"/>
</dbReference>
<keyword evidence="2" id="KW-0813">Transport</keyword>
<dbReference type="GO" id="GO:0042956">
    <property type="term" value="P:maltodextrin transmembrane transport"/>
    <property type="evidence" value="ECO:0007669"/>
    <property type="project" value="TreeGrafter"/>
</dbReference>
<evidence type="ECO:0000313" key="5">
    <source>
        <dbReference type="Proteomes" id="UP000184389"/>
    </source>
</evidence>